<dbReference type="Pfam" id="PF01613">
    <property type="entry name" value="Flavin_Reduct"/>
    <property type="match status" value="1"/>
</dbReference>
<accession>A0A2V2N2C8</accession>
<comment type="similarity">
    <text evidence="3">Belongs to the flavoredoxin family.</text>
</comment>
<evidence type="ECO:0000313" key="6">
    <source>
        <dbReference type="Proteomes" id="UP000245657"/>
    </source>
</evidence>
<dbReference type="InterPro" id="IPR002563">
    <property type="entry name" value="Flavin_Rdtase-like_dom"/>
</dbReference>
<protein>
    <submittedName>
        <fullName evidence="5">Flavin reductase family protein</fullName>
    </submittedName>
</protein>
<evidence type="ECO:0000256" key="1">
    <source>
        <dbReference type="ARBA" id="ARBA00001917"/>
    </source>
</evidence>
<sequence>MEKISLPLQPPEVSLPVVIAGAFVHGKENYITLGAFGIMSLQPPIVYISSMKSHYSNEGIRENGFFSVNVPPADLVQQADYCGLVSGRDVDKSKIFTTFYGSERLAPMIEECPVNFVCKVIRIVDLPYNEVFIGEIVEYYASKECLDNDKPDPEKIDPMVLAGPSYRCLGPLAGVAFGEGRAYRARLKGH</sequence>
<evidence type="ECO:0000259" key="4">
    <source>
        <dbReference type="SMART" id="SM00903"/>
    </source>
</evidence>
<keyword evidence="6" id="KW-1185">Reference proteome</keyword>
<gene>
    <name evidence="5" type="ORF">DK846_01780</name>
</gene>
<dbReference type="InterPro" id="IPR012349">
    <property type="entry name" value="Split_barrel_FMN-bd"/>
</dbReference>
<dbReference type="RefSeq" id="WP_109967199.1">
    <property type="nucleotide sequence ID" value="NZ_CP176093.1"/>
</dbReference>
<dbReference type="InterPro" id="IPR052174">
    <property type="entry name" value="Flavoredoxin"/>
</dbReference>
<dbReference type="Gene3D" id="2.30.110.10">
    <property type="entry name" value="Electron Transport, Fmn-binding Protein, Chain A"/>
    <property type="match status" value="1"/>
</dbReference>
<dbReference type="SUPFAM" id="SSF50475">
    <property type="entry name" value="FMN-binding split barrel"/>
    <property type="match status" value="1"/>
</dbReference>
<dbReference type="AlphaFoldDB" id="A0A2V2N2C8"/>
<organism evidence="5 6">
    <name type="scientific">Methanospirillum lacunae</name>
    <dbReference type="NCBI Taxonomy" id="668570"/>
    <lineage>
        <taxon>Archaea</taxon>
        <taxon>Methanobacteriati</taxon>
        <taxon>Methanobacteriota</taxon>
        <taxon>Stenosarchaea group</taxon>
        <taxon>Methanomicrobia</taxon>
        <taxon>Methanomicrobiales</taxon>
        <taxon>Methanospirillaceae</taxon>
        <taxon>Methanospirillum</taxon>
    </lineage>
</organism>
<dbReference type="GeneID" id="97549259"/>
<dbReference type="PANTHER" id="PTHR43567">
    <property type="entry name" value="FLAVOREDOXIN-RELATED-RELATED"/>
    <property type="match status" value="1"/>
</dbReference>
<evidence type="ECO:0000256" key="3">
    <source>
        <dbReference type="ARBA" id="ARBA00038054"/>
    </source>
</evidence>
<name>A0A2V2N2C8_9EURY</name>
<dbReference type="Proteomes" id="UP000245657">
    <property type="component" value="Unassembled WGS sequence"/>
</dbReference>
<dbReference type="GO" id="GO:0010181">
    <property type="term" value="F:FMN binding"/>
    <property type="evidence" value="ECO:0007669"/>
    <property type="project" value="InterPro"/>
</dbReference>
<dbReference type="EMBL" id="QGMY01000002">
    <property type="protein sequence ID" value="PWR73919.1"/>
    <property type="molecule type" value="Genomic_DNA"/>
</dbReference>
<reference evidence="5 6" key="1">
    <citation type="submission" date="2018-05" db="EMBL/GenBank/DDBJ databases">
        <title>Draft genome of Methanospirillum lacunae Ki8-1.</title>
        <authorList>
            <person name="Dueholm M.S."/>
            <person name="Nielsen P.H."/>
            <person name="Bakmann L.F."/>
            <person name="Otzen D.E."/>
        </authorList>
    </citation>
    <scope>NUCLEOTIDE SEQUENCE [LARGE SCALE GENOMIC DNA]</scope>
    <source>
        <strain evidence="5 6">Ki8-1</strain>
    </source>
</reference>
<dbReference type="SMART" id="SM00903">
    <property type="entry name" value="Flavin_Reduct"/>
    <property type="match status" value="1"/>
</dbReference>
<comment type="cofactor">
    <cofactor evidence="1">
        <name>FMN</name>
        <dbReference type="ChEBI" id="CHEBI:58210"/>
    </cofactor>
</comment>
<dbReference type="PANTHER" id="PTHR43567:SF1">
    <property type="entry name" value="FLAVOREDOXIN"/>
    <property type="match status" value="1"/>
</dbReference>
<evidence type="ECO:0000256" key="2">
    <source>
        <dbReference type="ARBA" id="ARBA00022630"/>
    </source>
</evidence>
<comment type="caution">
    <text evidence="5">The sequence shown here is derived from an EMBL/GenBank/DDBJ whole genome shotgun (WGS) entry which is preliminary data.</text>
</comment>
<dbReference type="OrthoDB" id="8522at2157"/>
<keyword evidence="2" id="KW-0285">Flavoprotein</keyword>
<proteinExistence type="inferred from homology"/>
<evidence type="ECO:0000313" key="5">
    <source>
        <dbReference type="EMBL" id="PWR73919.1"/>
    </source>
</evidence>
<feature type="domain" description="Flavin reductase like" evidence="4">
    <location>
        <begin position="13"/>
        <end position="152"/>
    </location>
</feature>